<proteinExistence type="inferred from homology"/>
<dbReference type="PANTHER" id="PTHR42877:SF7">
    <property type="entry name" value="FLAVIN-BINDING MONOOXYGENASE-RELATED"/>
    <property type="match status" value="1"/>
</dbReference>
<organism evidence="4 5">
    <name type="scientific">Phialophora macrospora</name>
    <dbReference type="NCBI Taxonomy" id="1851006"/>
    <lineage>
        <taxon>Eukaryota</taxon>
        <taxon>Fungi</taxon>
        <taxon>Dikarya</taxon>
        <taxon>Ascomycota</taxon>
        <taxon>Pezizomycotina</taxon>
        <taxon>Eurotiomycetes</taxon>
        <taxon>Chaetothyriomycetidae</taxon>
        <taxon>Chaetothyriales</taxon>
        <taxon>Herpotrichiellaceae</taxon>
        <taxon>Phialophora</taxon>
    </lineage>
</organism>
<dbReference type="PANTHER" id="PTHR42877">
    <property type="entry name" value="L-ORNITHINE N(5)-MONOOXYGENASE-RELATED"/>
    <property type="match status" value="1"/>
</dbReference>
<dbReference type="Gene3D" id="3.50.50.60">
    <property type="entry name" value="FAD/NAD(P)-binding domain"/>
    <property type="match status" value="1"/>
</dbReference>
<protein>
    <recommendedName>
        <fullName evidence="6">FAD/NAD(P)-binding domain-containing protein</fullName>
    </recommendedName>
</protein>
<reference evidence="4 5" key="1">
    <citation type="submission" date="2015-01" db="EMBL/GenBank/DDBJ databases">
        <title>The Genome Sequence of Capronia semiimmersa CBS27337.</title>
        <authorList>
            <consortium name="The Broad Institute Genomics Platform"/>
            <person name="Cuomo C."/>
            <person name="de Hoog S."/>
            <person name="Gorbushina A."/>
            <person name="Stielow B."/>
            <person name="Teixiera M."/>
            <person name="Abouelleil A."/>
            <person name="Chapman S.B."/>
            <person name="Priest M."/>
            <person name="Young S.K."/>
            <person name="Wortman J."/>
            <person name="Nusbaum C."/>
            <person name="Birren B."/>
        </authorList>
    </citation>
    <scope>NUCLEOTIDE SEQUENCE [LARGE SCALE GENOMIC DNA]</scope>
    <source>
        <strain evidence="4 5">CBS 27337</strain>
    </source>
</reference>
<comment type="cofactor">
    <cofactor evidence="1">
        <name>FAD</name>
        <dbReference type="ChEBI" id="CHEBI:57692"/>
    </cofactor>
</comment>
<gene>
    <name evidence="4" type="ORF">PV04_10521</name>
</gene>
<evidence type="ECO:0000313" key="5">
    <source>
        <dbReference type="Proteomes" id="UP000054266"/>
    </source>
</evidence>
<dbReference type="HOGENOM" id="CLU_006937_3_2_1"/>
<comment type="similarity">
    <text evidence="2">Belongs to the FAD-binding monooxygenase family.</text>
</comment>
<evidence type="ECO:0000313" key="4">
    <source>
        <dbReference type="EMBL" id="KIW62340.1"/>
    </source>
</evidence>
<dbReference type="InterPro" id="IPR036188">
    <property type="entry name" value="FAD/NAD-bd_sf"/>
</dbReference>
<evidence type="ECO:0000256" key="2">
    <source>
        <dbReference type="ARBA" id="ARBA00010139"/>
    </source>
</evidence>
<keyword evidence="5" id="KW-1185">Reference proteome</keyword>
<dbReference type="InterPro" id="IPR051209">
    <property type="entry name" value="FAD-bind_Monooxygenase_sf"/>
</dbReference>
<dbReference type="SUPFAM" id="SSF51905">
    <property type="entry name" value="FAD/NAD(P)-binding domain"/>
    <property type="match status" value="2"/>
</dbReference>
<dbReference type="EMBL" id="KN846963">
    <property type="protein sequence ID" value="KIW62340.1"/>
    <property type="molecule type" value="Genomic_DNA"/>
</dbReference>
<accession>A0A0D2F5S3</accession>
<dbReference type="Proteomes" id="UP000054266">
    <property type="component" value="Unassembled WGS sequence"/>
</dbReference>
<feature type="region of interest" description="Disordered" evidence="3">
    <location>
        <begin position="1"/>
        <end position="28"/>
    </location>
</feature>
<name>A0A0D2F5S3_9EURO</name>
<evidence type="ECO:0000256" key="3">
    <source>
        <dbReference type="SAM" id="MobiDB-lite"/>
    </source>
</evidence>
<evidence type="ECO:0008006" key="6">
    <source>
        <dbReference type="Google" id="ProtNLM"/>
    </source>
</evidence>
<evidence type="ECO:0000256" key="1">
    <source>
        <dbReference type="ARBA" id="ARBA00001974"/>
    </source>
</evidence>
<sequence length="381" mass="42101">MASAASPPSGVARPIPTDSTNGAGTPKQPVGAANALHFTLRDVPVENFRPLRVIVIGAGFSGIYLRIRFPDLLRNVELVVYEKNPGMGGTWCVLPAHSYVYTFEPNPEWSSFYAGSAEIQRYLEKVADTYSAGRFIKLSHKDSAAVAANRLTAEDRKVDVEEVDTGDRLTDEADIVISARGGLNDDVWPQIEGLWSFKGKVVHSAAWDESCSHKRVGIIGSGSSAIQIVPKLQELPGTQRNCFIRSKTWISSTFGDSAMQKLHIDDIEFTEEDRQKFMSDEEKYHDFRKIIESDGSAMHPFLLKGSAMSQAAREAFTQLMHSRLAKKLELADLLVPDFAPGCRRLTPGPGFLEALTEDNVEVISAPIRASCHPAFFWKTER</sequence>
<dbReference type="AlphaFoldDB" id="A0A0D2F5S3"/>